<dbReference type="Pfam" id="PF00448">
    <property type="entry name" value="SRP54"/>
    <property type="match status" value="1"/>
</dbReference>
<evidence type="ECO:0000256" key="1">
    <source>
        <dbReference type="ARBA" id="ARBA00004397"/>
    </source>
</evidence>
<name>A0A2T9Y278_9FUNG</name>
<evidence type="ECO:0000256" key="3">
    <source>
        <dbReference type="ARBA" id="ARBA00022741"/>
    </source>
</evidence>
<dbReference type="Pfam" id="PF04086">
    <property type="entry name" value="SRP-alpha_N"/>
    <property type="match status" value="1"/>
</dbReference>
<keyword evidence="6" id="KW-0472">Membrane</keyword>
<dbReference type="EMBL" id="MBFS01003485">
    <property type="protein sequence ID" value="PVU86413.1"/>
    <property type="molecule type" value="Genomic_DNA"/>
</dbReference>
<dbReference type="SMART" id="SM00962">
    <property type="entry name" value="SRP54"/>
    <property type="match status" value="1"/>
</dbReference>
<evidence type="ECO:0000256" key="6">
    <source>
        <dbReference type="ARBA" id="ARBA00023136"/>
    </source>
</evidence>
<dbReference type="SMART" id="SM00963">
    <property type="entry name" value="SRP54_N"/>
    <property type="match status" value="1"/>
</dbReference>
<dbReference type="InterPro" id="IPR007222">
    <property type="entry name" value="Sig_recog_particle_rcpt_asu_N"/>
</dbReference>
<dbReference type="GO" id="GO:0006614">
    <property type="term" value="P:SRP-dependent cotranslational protein targeting to membrane"/>
    <property type="evidence" value="ECO:0007669"/>
    <property type="project" value="InterPro"/>
</dbReference>
<dbReference type="FunFam" id="3.40.50.300:FF:000188">
    <property type="entry name" value="signal recognition particle receptor subunit alpha"/>
    <property type="match status" value="1"/>
</dbReference>
<feature type="compositionally biased region" description="Polar residues" evidence="8">
    <location>
        <begin position="239"/>
        <end position="252"/>
    </location>
</feature>
<keyword evidence="7" id="KW-0675">Receptor</keyword>
<evidence type="ECO:0000256" key="5">
    <source>
        <dbReference type="ARBA" id="ARBA00023134"/>
    </source>
</evidence>
<reference evidence="10 11" key="1">
    <citation type="journal article" date="2018" name="MBio">
        <title>Comparative Genomics Reveals the Core Gene Toolbox for the Fungus-Insect Symbiosis.</title>
        <authorList>
            <person name="Wang Y."/>
            <person name="Stata M."/>
            <person name="Wang W."/>
            <person name="Stajich J.E."/>
            <person name="White M.M."/>
            <person name="Moncalvo J.M."/>
        </authorList>
    </citation>
    <scope>NUCLEOTIDE SEQUENCE [LARGE SCALE GENOMIC DNA]</scope>
    <source>
        <strain evidence="10 11">SC-DP-2</strain>
    </source>
</reference>
<dbReference type="CDD" id="cd14826">
    <property type="entry name" value="SR_alpha_SRX"/>
    <property type="match status" value="1"/>
</dbReference>
<dbReference type="Gene3D" id="3.30.450.60">
    <property type="match status" value="1"/>
</dbReference>
<dbReference type="InterPro" id="IPR042101">
    <property type="entry name" value="SRP54_N_sf"/>
</dbReference>
<organism evidence="10 11">
    <name type="scientific">Smittium megazygosporum</name>
    <dbReference type="NCBI Taxonomy" id="133381"/>
    <lineage>
        <taxon>Eukaryota</taxon>
        <taxon>Fungi</taxon>
        <taxon>Fungi incertae sedis</taxon>
        <taxon>Zoopagomycota</taxon>
        <taxon>Kickxellomycotina</taxon>
        <taxon>Harpellomycetes</taxon>
        <taxon>Harpellales</taxon>
        <taxon>Legeriomycetaceae</taxon>
        <taxon>Smittium</taxon>
    </lineage>
</organism>
<dbReference type="GO" id="GO:0005525">
    <property type="term" value="F:GTP binding"/>
    <property type="evidence" value="ECO:0007669"/>
    <property type="project" value="UniProtKB-KW"/>
</dbReference>
<sequence>MLDYFAIATQGGILLWSKTFVSMQANPVNPLIHHLITSPRSEEEPYIHEGYQLNWTTSNEFGLVFITVCQKILQLTYLRELLLLVKKRFIEMYKDNFENKAFVNLRPDSISFEKEFDQIYFLVENNSLIRKKATSEKPRAFEDTKKFRKTLEGTKRDIKDLTNEVKKKQSAVSSESEDAAFNVGPRRKSTQMRSWDSKKSKKNAQKSESENQKNSKNKRVWDDETASKEEIKALDFSEQVESSELESGSSDPKGTLLDEGSLGVVNKKGVYELAELVDTKNKSPSPENNQSWIGGSIGTFLKNITSGVVLTEKDLNEPISKIREHLVTKNVAADIAATISESVKKELIGAKVGGLQRVSSLIYPAMEKTLTRVLTPSTSTDLLSDIHRVKSTLHRPYSIAFVGVNGVGKSTNLSKVCFWLLQNNFRVLIAACDTFRSGAVEQLGVHVKNLRALSPKKANVDVFERGYGKDSAAIAKEAVSYAESNGYDVVLIDTAGRMQNNEPLMRALAKLVYVNNPDKILFVGEALVGNEAVQQLTKFNQALVDFSPQNTGRTIDGIILSKFDTIDDKVGAALTMTYVIGKPILFVGTGQTYTDLKTVKISSVVDSLLKD</sequence>
<dbReference type="GO" id="GO:0006886">
    <property type="term" value="P:intracellular protein transport"/>
    <property type="evidence" value="ECO:0007669"/>
    <property type="project" value="InterPro"/>
</dbReference>
<dbReference type="Pfam" id="PF02881">
    <property type="entry name" value="SRP54_N"/>
    <property type="match status" value="1"/>
</dbReference>
<feature type="domain" description="SRP54-type proteins GTP-binding" evidence="9">
    <location>
        <begin position="583"/>
        <end position="596"/>
    </location>
</feature>
<dbReference type="InterPro" id="IPR011012">
    <property type="entry name" value="Longin-like_dom_sf"/>
</dbReference>
<evidence type="ECO:0000259" key="9">
    <source>
        <dbReference type="PROSITE" id="PS00300"/>
    </source>
</evidence>
<comment type="similarity">
    <text evidence="2">Belongs to the GTP-binding SRP family.</text>
</comment>
<dbReference type="GO" id="GO:0005047">
    <property type="term" value="F:signal recognition particle binding"/>
    <property type="evidence" value="ECO:0007669"/>
    <property type="project" value="InterPro"/>
</dbReference>
<dbReference type="Gene3D" id="1.20.120.140">
    <property type="entry name" value="Signal recognition particle SRP54, nucleotide-binding domain"/>
    <property type="match status" value="1"/>
</dbReference>
<feature type="compositionally biased region" description="Basic and acidic residues" evidence="8">
    <location>
        <begin position="205"/>
        <end position="235"/>
    </location>
</feature>
<keyword evidence="11" id="KW-1185">Reference proteome</keyword>
<comment type="caution">
    <text evidence="10">The sequence shown here is derived from an EMBL/GenBank/DDBJ whole genome shotgun (WGS) entry which is preliminary data.</text>
</comment>
<evidence type="ECO:0000256" key="8">
    <source>
        <dbReference type="SAM" id="MobiDB-lite"/>
    </source>
</evidence>
<dbReference type="OrthoDB" id="1727884at2759"/>
<dbReference type="AlphaFoldDB" id="A0A2T9Y278"/>
<evidence type="ECO:0000313" key="10">
    <source>
        <dbReference type="EMBL" id="PVU86413.1"/>
    </source>
</evidence>
<dbReference type="Gene3D" id="3.40.50.300">
    <property type="entry name" value="P-loop containing nucleotide triphosphate hydrolases"/>
    <property type="match status" value="1"/>
</dbReference>
<evidence type="ECO:0000256" key="4">
    <source>
        <dbReference type="ARBA" id="ARBA00022824"/>
    </source>
</evidence>
<dbReference type="PROSITE" id="PS00300">
    <property type="entry name" value="SRP54"/>
    <property type="match status" value="1"/>
</dbReference>
<accession>A0A2T9Y278</accession>
<dbReference type="SUPFAM" id="SSF64356">
    <property type="entry name" value="SNARE-like"/>
    <property type="match status" value="1"/>
</dbReference>
<dbReference type="InterPro" id="IPR036225">
    <property type="entry name" value="SRP/SRP_N"/>
</dbReference>
<dbReference type="STRING" id="133381.A0A2T9Y278"/>
<dbReference type="InterPro" id="IPR000897">
    <property type="entry name" value="SRP54_GTPase_dom"/>
</dbReference>
<dbReference type="Proteomes" id="UP000245609">
    <property type="component" value="Unassembled WGS sequence"/>
</dbReference>
<gene>
    <name evidence="10" type="ORF">BB560_006734</name>
</gene>
<dbReference type="SUPFAM" id="SSF47364">
    <property type="entry name" value="Domain of the SRP/SRP receptor G-proteins"/>
    <property type="match status" value="1"/>
</dbReference>
<dbReference type="GO" id="GO:0003924">
    <property type="term" value="F:GTPase activity"/>
    <property type="evidence" value="ECO:0007669"/>
    <property type="project" value="InterPro"/>
</dbReference>
<dbReference type="GO" id="GO:0005785">
    <property type="term" value="C:signal recognition particle receptor complex"/>
    <property type="evidence" value="ECO:0007669"/>
    <property type="project" value="InterPro"/>
</dbReference>
<feature type="region of interest" description="Disordered" evidence="8">
    <location>
        <begin position="162"/>
        <end position="260"/>
    </location>
</feature>
<dbReference type="PANTHER" id="PTHR43134:SF1">
    <property type="entry name" value="SIGNAL RECOGNITION PARTICLE RECEPTOR SUBUNIT ALPHA"/>
    <property type="match status" value="1"/>
</dbReference>
<dbReference type="InterPro" id="IPR027417">
    <property type="entry name" value="P-loop_NTPase"/>
</dbReference>
<protein>
    <recommendedName>
        <fullName evidence="9">SRP54-type proteins GTP-binding domain-containing protein</fullName>
    </recommendedName>
</protein>
<dbReference type="CDD" id="cd17876">
    <property type="entry name" value="SRalpha_C"/>
    <property type="match status" value="1"/>
</dbReference>
<comment type="subcellular location">
    <subcellularLocation>
        <location evidence="1">Endoplasmic reticulum membrane</location>
        <topology evidence="1">Peripheral membrane protein</topology>
        <orientation evidence="1">Cytoplasmic side</orientation>
    </subcellularLocation>
</comment>
<proteinExistence type="inferred from homology"/>
<dbReference type="PANTHER" id="PTHR43134">
    <property type="entry name" value="SIGNAL RECOGNITION PARTICLE RECEPTOR SUBUNIT ALPHA"/>
    <property type="match status" value="1"/>
</dbReference>
<dbReference type="InterPro" id="IPR003593">
    <property type="entry name" value="AAA+_ATPase"/>
</dbReference>
<dbReference type="SMART" id="SM00382">
    <property type="entry name" value="AAA"/>
    <property type="match status" value="1"/>
</dbReference>
<evidence type="ECO:0000313" key="11">
    <source>
        <dbReference type="Proteomes" id="UP000245609"/>
    </source>
</evidence>
<evidence type="ECO:0000256" key="7">
    <source>
        <dbReference type="ARBA" id="ARBA00023170"/>
    </source>
</evidence>
<keyword evidence="5" id="KW-0342">GTP-binding</keyword>
<keyword evidence="3" id="KW-0547">Nucleotide-binding</keyword>
<evidence type="ECO:0000256" key="2">
    <source>
        <dbReference type="ARBA" id="ARBA00008531"/>
    </source>
</evidence>
<keyword evidence="4" id="KW-0256">Endoplasmic reticulum</keyword>
<dbReference type="InterPro" id="IPR013822">
    <property type="entry name" value="Signal_recog_particl_SRP54_hlx"/>
</dbReference>
<dbReference type="SUPFAM" id="SSF52540">
    <property type="entry name" value="P-loop containing nucleoside triphosphate hydrolases"/>
    <property type="match status" value="1"/>
</dbReference>